<dbReference type="InterPro" id="IPR019734">
    <property type="entry name" value="TPR_rpt"/>
</dbReference>
<evidence type="ECO:0000313" key="3">
    <source>
        <dbReference type="EMBL" id="MCW1915431.1"/>
    </source>
</evidence>
<sequence>MPEITEAELAPNVKALWLKALSAVQTNNHGYAVKLLQPVLKDAPAFLDGRKVLRKCESIVQGGPKKGGSIFGVKTGGMGLMKIASQVKKDPASAVPLIEAELEKDAYNAEANDLLFEAFNALGLPDSAAFALETVRQGHPENSKLLHKLADYYQSRDEPAKAAEVYRDIIKHHPTDSAAIKGEKDCTAKASMKSGGWSETAKMADLQRNKGEAAALDEASKTGLTRDQLEDRRDRLVMRYNEDTNNLATVKDLASIYEQLEDWEGAFNFYSWGFTLSNGDVALQTKAGHMKDKVADSHMKELEERAKSNPDDPEVQAMLAERRSARIAEAVEEAKKRVEINPTDPISRYELGQALFNAGDHSGAIPHLQQAKRNPHIQSKVLLLLGKTFKAKGMFDMASKQLADALADMHGMDNTKKEVLYEKGLIHEQMGDKDGALDSFKQIYEVDYGYRDVAQRVESSYGG</sequence>
<dbReference type="SUPFAM" id="SSF48452">
    <property type="entry name" value="TPR-like"/>
    <property type="match status" value="2"/>
</dbReference>
<dbReference type="Gene3D" id="1.25.40.10">
    <property type="entry name" value="Tetratricopeptide repeat domain"/>
    <property type="match status" value="2"/>
</dbReference>
<evidence type="ECO:0000313" key="4">
    <source>
        <dbReference type="Proteomes" id="UP001165653"/>
    </source>
</evidence>
<dbReference type="Proteomes" id="UP001165653">
    <property type="component" value="Unassembled WGS sequence"/>
</dbReference>
<dbReference type="SMART" id="SM00028">
    <property type="entry name" value="TPR"/>
    <property type="match status" value="4"/>
</dbReference>
<dbReference type="InterPro" id="IPR051012">
    <property type="entry name" value="CellSynth/LPSAsmb/PSIAsmb"/>
</dbReference>
<accession>A0ABT3G6G0</accession>
<dbReference type="PANTHER" id="PTHR45586">
    <property type="entry name" value="TPR REPEAT-CONTAINING PROTEIN PA4667"/>
    <property type="match status" value="1"/>
</dbReference>
<dbReference type="RefSeq" id="WP_264514980.1">
    <property type="nucleotide sequence ID" value="NZ_JAPDDR010000009.1"/>
</dbReference>
<gene>
    <name evidence="3" type="ORF">OJ996_17735</name>
</gene>
<dbReference type="PANTHER" id="PTHR45586:SF1">
    <property type="entry name" value="LIPOPOLYSACCHARIDE ASSEMBLY PROTEIN B"/>
    <property type="match status" value="1"/>
</dbReference>
<name>A0ABT3G6G0_9BACT</name>
<dbReference type="InterPro" id="IPR011990">
    <property type="entry name" value="TPR-like_helical_dom_sf"/>
</dbReference>
<comment type="caution">
    <text evidence="3">The sequence shown here is derived from an EMBL/GenBank/DDBJ whole genome shotgun (WGS) entry which is preliminary data.</text>
</comment>
<keyword evidence="1" id="KW-0677">Repeat</keyword>
<dbReference type="Pfam" id="PF13181">
    <property type="entry name" value="TPR_8"/>
    <property type="match status" value="1"/>
</dbReference>
<proteinExistence type="predicted"/>
<organism evidence="3 4">
    <name type="scientific">Luteolibacter rhizosphaerae</name>
    <dbReference type="NCBI Taxonomy" id="2989719"/>
    <lineage>
        <taxon>Bacteria</taxon>
        <taxon>Pseudomonadati</taxon>
        <taxon>Verrucomicrobiota</taxon>
        <taxon>Verrucomicrobiia</taxon>
        <taxon>Verrucomicrobiales</taxon>
        <taxon>Verrucomicrobiaceae</taxon>
        <taxon>Luteolibacter</taxon>
    </lineage>
</organism>
<evidence type="ECO:0000256" key="1">
    <source>
        <dbReference type="ARBA" id="ARBA00022737"/>
    </source>
</evidence>
<keyword evidence="2" id="KW-0802">TPR repeat</keyword>
<dbReference type="EMBL" id="JAPDDR010000009">
    <property type="protein sequence ID" value="MCW1915431.1"/>
    <property type="molecule type" value="Genomic_DNA"/>
</dbReference>
<keyword evidence="4" id="KW-1185">Reference proteome</keyword>
<reference evidence="3" key="1">
    <citation type="submission" date="2022-10" db="EMBL/GenBank/DDBJ databases">
        <title>Luteolibacter sp. GHJ8, whole genome shotgun sequencing project.</title>
        <authorList>
            <person name="Zhao G."/>
            <person name="Shen L."/>
        </authorList>
    </citation>
    <scope>NUCLEOTIDE SEQUENCE</scope>
    <source>
        <strain evidence="3">GHJ8</strain>
    </source>
</reference>
<evidence type="ECO:0000256" key="2">
    <source>
        <dbReference type="ARBA" id="ARBA00022803"/>
    </source>
</evidence>
<protein>
    <submittedName>
        <fullName evidence="3">Tetratricopeptide repeat protein</fullName>
    </submittedName>
</protein>
<dbReference type="Pfam" id="PF13174">
    <property type="entry name" value="TPR_6"/>
    <property type="match status" value="1"/>
</dbReference>